<proteinExistence type="predicted"/>
<accession>A0A9P3LUY0</accession>
<organism evidence="1 2">
    <name type="scientific">Entomortierella parvispora</name>
    <dbReference type="NCBI Taxonomy" id="205924"/>
    <lineage>
        <taxon>Eukaryota</taxon>
        <taxon>Fungi</taxon>
        <taxon>Fungi incertae sedis</taxon>
        <taxon>Mucoromycota</taxon>
        <taxon>Mortierellomycotina</taxon>
        <taxon>Mortierellomycetes</taxon>
        <taxon>Mortierellales</taxon>
        <taxon>Mortierellaceae</taxon>
        <taxon>Entomortierella</taxon>
    </lineage>
</organism>
<name>A0A9P3LUY0_9FUNG</name>
<dbReference type="Proteomes" id="UP000827284">
    <property type="component" value="Unassembled WGS sequence"/>
</dbReference>
<dbReference type="AlphaFoldDB" id="A0A9P3LUY0"/>
<protein>
    <submittedName>
        <fullName evidence="1">Uncharacterized protein</fullName>
    </submittedName>
</protein>
<evidence type="ECO:0000313" key="1">
    <source>
        <dbReference type="EMBL" id="GJJ71394.1"/>
    </source>
</evidence>
<sequence length="736" mass="83094">MRALRLVSKQFMATANQFFRIYLTADYAIEHNCIQEAPSIIGGLTLTFPRINTKEASIPRNLQRLELQDNIITLDFCTMVARNCVHLEKVEIVVEGPHSEEVSRLLSCLFSQNPHSAAVFHVKSLYLMFGYRFLESVLPDIQDYNLPGKCTGPLSASDYIPTESPFSRLERLKLGKGLMMEVPALYRVLQLKICPEIAAATSFLGPVYWNRMEKEARLPTASTAAKPSRTLRIFDIEGSLCSVDELYALKEQAPFLEELIAMRVSHNTSDTTIIDYEAFARNSARPPRSLCLKKLSLLTMEDLQVKQLLFPLLDPSILESFVSNGICSRHRNDGQLVGDNAAPSRVLNEALDEMRMDPISGKIQEGFFREFGFGTYVGMNERVDWLQILQSTPRLHRLERLHLPLTVEGFLDMFDSPLPLATPLEGNIDHAITLPTTAITTTIEREKEPPIEPPEKPLQPFPACSSLLFLRFGGYDNPAIVKKTSQRFADYLVRHLSQLKHLDIQGYSFFPDFIFFNAIAPPAIQPSALSIPPVLSLGSGQRDVHDKAQNQELGCHRHRNKIHRENSGLYRLESLMMSLEYLSCSEFDDIPKSPQLMELLDKKDDILNRHPRFGPADAEYNEYLLIEDEIDRMGQKMLLEARPIQFHEDQMGYFLAALGRFQRRKASGYSDAAPVKGDFWGPGTGAGALVGGLKSLKIHQRGMPDVYVEKFKDRVASQFPELEFTLSSGGYSVERS</sequence>
<keyword evidence="2" id="KW-1185">Reference proteome</keyword>
<gene>
    <name evidence="1" type="ORF">EMPS_03744</name>
</gene>
<reference evidence="1" key="1">
    <citation type="submission" date="2021-11" db="EMBL/GenBank/DDBJ databases">
        <authorList>
            <person name="Herlambang A."/>
            <person name="Guo Y."/>
            <person name="Takashima Y."/>
            <person name="Nishizawa T."/>
        </authorList>
    </citation>
    <scope>NUCLEOTIDE SEQUENCE</scope>
    <source>
        <strain evidence="1">E1425</strain>
    </source>
</reference>
<comment type="caution">
    <text evidence="1">The sequence shown here is derived from an EMBL/GenBank/DDBJ whole genome shotgun (WGS) entry which is preliminary data.</text>
</comment>
<reference evidence="1" key="2">
    <citation type="journal article" date="2022" name="Microbiol. Resour. Announc.">
        <title>Whole-Genome Sequence of Entomortierella parvispora E1425, a Mucoromycotan Fungus Associated with Burkholderiaceae-Related Endosymbiotic Bacteria.</title>
        <authorList>
            <person name="Herlambang A."/>
            <person name="Guo Y."/>
            <person name="Takashima Y."/>
            <person name="Narisawa K."/>
            <person name="Ohta H."/>
            <person name="Nishizawa T."/>
        </authorList>
    </citation>
    <scope>NUCLEOTIDE SEQUENCE</scope>
    <source>
        <strain evidence="1">E1425</strain>
    </source>
</reference>
<evidence type="ECO:0000313" key="2">
    <source>
        <dbReference type="Proteomes" id="UP000827284"/>
    </source>
</evidence>
<dbReference type="EMBL" id="BQFW01000005">
    <property type="protein sequence ID" value="GJJ71394.1"/>
    <property type="molecule type" value="Genomic_DNA"/>
</dbReference>